<dbReference type="EMBL" id="BMAW01052926">
    <property type="protein sequence ID" value="GFS88140.1"/>
    <property type="molecule type" value="Genomic_DNA"/>
</dbReference>
<dbReference type="AlphaFoldDB" id="A0A8X6N0M5"/>
<dbReference type="Proteomes" id="UP000887013">
    <property type="component" value="Unassembled WGS sequence"/>
</dbReference>
<sequence>MWTLLCLLATGAALVQSMSRTERASVKALYTKYIVFPKCCNNNDGHCTCTEQSTKKPGSSTEQTTKKPG</sequence>
<feature type="chain" id="PRO_5036488856" evidence="2">
    <location>
        <begin position="18"/>
        <end position="69"/>
    </location>
</feature>
<accession>A0A8X6N0M5</accession>
<comment type="caution">
    <text evidence="3">The sequence shown here is derived from an EMBL/GenBank/DDBJ whole genome shotgun (WGS) entry which is preliminary data.</text>
</comment>
<proteinExistence type="predicted"/>
<evidence type="ECO:0000313" key="4">
    <source>
        <dbReference type="Proteomes" id="UP000887013"/>
    </source>
</evidence>
<gene>
    <name evidence="3" type="ORF">NPIL_208042</name>
</gene>
<organism evidence="3 4">
    <name type="scientific">Nephila pilipes</name>
    <name type="common">Giant wood spider</name>
    <name type="synonym">Nephila maculata</name>
    <dbReference type="NCBI Taxonomy" id="299642"/>
    <lineage>
        <taxon>Eukaryota</taxon>
        <taxon>Metazoa</taxon>
        <taxon>Ecdysozoa</taxon>
        <taxon>Arthropoda</taxon>
        <taxon>Chelicerata</taxon>
        <taxon>Arachnida</taxon>
        <taxon>Araneae</taxon>
        <taxon>Araneomorphae</taxon>
        <taxon>Entelegynae</taxon>
        <taxon>Araneoidea</taxon>
        <taxon>Nephilidae</taxon>
        <taxon>Nephila</taxon>
    </lineage>
</organism>
<keyword evidence="2" id="KW-0732">Signal</keyword>
<name>A0A8X6N0M5_NEPPI</name>
<feature type="region of interest" description="Disordered" evidence="1">
    <location>
        <begin position="49"/>
        <end position="69"/>
    </location>
</feature>
<reference evidence="3" key="1">
    <citation type="submission" date="2020-08" db="EMBL/GenBank/DDBJ databases">
        <title>Multicomponent nature underlies the extraordinary mechanical properties of spider dragline silk.</title>
        <authorList>
            <person name="Kono N."/>
            <person name="Nakamura H."/>
            <person name="Mori M."/>
            <person name="Yoshida Y."/>
            <person name="Ohtoshi R."/>
            <person name="Malay A.D."/>
            <person name="Moran D.A.P."/>
            <person name="Tomita M."/>
            <person name="Numata K."/>
            <person name="Arakawa K."/>
        </authorList>
    </citation>
    <scope>NUCLEOTIDE SEQUENCE</scope>
</reference>
<feature type="signal peptide" evidence="2">
    <location>
        <begin position="1"/>
        <end position="17"/>
    </location>
</feature>
<evidence type="ECO:0000256" key="1">
    <source>
        <dbReference type="SAM" id="MobiDB-lite"/>
    </source>
</evidence>
<evidence type="ECO:0000256" key="2">
    <source>
        <dbReference type="SAM" id="SignalP"/>
    </source>
</evidence>
<protein>
    <submittedName>
        <fullName evidence="3">Uncharacterized protein</fullName>
    </submittedName>
</protein>
<keyword evidence="4" id="KW-1185">Reference proteome</keyword>
<feature type="compositionally biased region" description="Polar residues" evidence="1">
    <location>
        <begin position="49"/>
        <end position="63"/>
    </location>
</feature>
<evidence type="ECO:0000313" key="3">
    <source>
        <dbReference type="EMBL" id="GFS88140.1"/>
    </source>
</evidence>